<feature type="compositionally biased region" description="Low complexity" evidence="1">
    <location>
        <begin position="616"/>
        <end position="628"/>
    </location>
</feature>
<comment type="caution">
    <text evidence="3">The sequence shown here is derived from an EMBL/GenBank/DDBJ whole genome shotgun (WGS) entry which is preliminary data.</text>
</comment>
<feature type="compositionally biased region" description="Basic and acidic residues" evidence="1">
    <location>
        <begin position="197"/>
        <end position="209"/>
    </location>
</feature>
<dbReference type="Pfam" id="PF02204">
    <property type="entry name" value="VPS9"/>
    <property type="match status" value="1"/>
</dbReference>
<feature type="compositionally biased region" description="Basic and acidic residues" evidence="1">
    <location>
        <begin position="764"/>
        <end position="784"/>
    </location>
</feature>
<proteinExistence type="predicted"/>
<name>A0A086KUY5_TOXGO</name>
<feature type="compositionally biased region" description="Low complexity" evidence="1">
    <location>
        <begin position="661"/>
        <end position="677"/>
    </location>
</feature>
<feature type="compositionally biased region" description="Basic and acidic residues" evidence="1">
    <location>
        <begin position="1"/>
        <end position="10"/>
    </location>
</feature>
<feature type="region of interest" description="Disordered" evidence="1">
    <location>
        <begin position="695"/>
        <end position="869"/>
    </location>
</feature>
<dbReference type="GO" id="GO:0030139">
    <property type="term" value="C:endocytic vesicle"/>
    <property type="evidence" value="ECO:0007669"/>
    <property type="project" value="TreeGrafter"/>
</dbReference>
<dbReference type="SMART" id="SM00167">
    <property type="entry name" value="VPS9"/>
    <property type="match status" value="1"/>
</dbReference>
<feature type="compositionally biased region" description="Low complexity" evidence="1">
    <location>
        <begin position="304"/>
        <end position="321"/>
    </location>
</feature>
<feature type="compositionally biased region" description="Acidic residues" evidence="1">
    <location>
        <begin position="504"/>
        <end position="513"/>
    </location>
</feature>
<accession>A0A086KUY5</accession>
<feature type="compositionally biased region" description="Polar residues" evidence="1">
    <location>
        <begin position="358"/>
        <end position="384"/>
    </location>
</feature>
<feature type="compositionally biased region" description="Low complexity" evidence="1">
    <location>
        <begin position="239"/>
        <end position="261"/>
    </location>
</feature>
<feature type="compositionally biased region" description="Polar residues" evidence="1">
    <location>
        <begin position="23"/>
        <end position="34"/>
    </location>
</feature>
<feature type="compositionally biased region" description="Basic and acidic residues" evidence="1">
    <location>
        <begin position="1197"/>
        <end position="1220"/>
    </location>
</feature>
<dbReference type="InterPro" id="IPR003123">
    <property type="entry name" value="VPS9"/>
</dbReference>
<dbReference type="Gene3D" id="1.10.246.120">
    <property type="match status" value="1"/>
</dbReference>
<feature type="region of interest" description="Disordered" evidence="1">
    <location>
        <begin position="74"/>
        <end position="113"/>
    </location>
</feature>
<reference evidence="3 4" key="1">
    <citation type="submission" date="2014-02" db="EMBL/GenBank/DDBJ databases">
        <authorList>
            <person name="Sibley D."/>
            <person name="Venepally P."/>
            <person name="Karamycheva S."/>
            <person name="Hadjithomas M."/>
            <person name="Khan A."/>
            <person name="Brunk B."/>
            <person name="Roos D."/>
            <person name="Caler E."/>
            <person name="Lorenzi H."/>
        </authorList>
    </citation>
    <scope>NUCLEOTIDE SEQUENCE [LARGE SCALE GENOMIC DNA]</scope>
    <source>
        <strain evidence="3 4">GAB2-2007-GAL-DOM2</strain>
    </source>
</reference>
<feature type="compositionally biased region" description="Basic and acidic residues" evidence="1">
    <location>
        <begin position="285"/>
        <end position="296"/>
    </location>
</feature>
<feature type="compositionally biased region" description="Low complexity" evidence="1">
    <location>
        <begin position="483"/>
        <end position="498"/>
    </location>
</feature>
<dbReference type="GO" id="GO:0031267">
    <property type="term" value="F:small GTPase binding"/>
    <property type="evidence" value="ECO:0007669"/>
    <property type="project" value="TreeGrafter"/>
</dbReference>
<dbReference type="SUPFAM" id="SSF109993">
    <property type="entry name" value="VPS9 domain"/>
    <property type="match status" value="1"/>
</dbReference>
<feature type="compositionally biased region" description="Basic and acidic residues" evidence="1">
    <location>
        <begin position="743"/>
        <end position="755"/>
    </location>
</feature>
<feature type="domain" description="VPS9" evidence="2">
    <location>
        <begin position="965"/>
        <end position="1108"/>
    </location>
</feature>
<dbReference type="GO" id="GO:0016192">
    <property type="term" value="P:vesicle-mediated transport"/>
    <property type="evidence" value="ECO:0007669"/>
    <property type="project" value="InterPro"/>
</dbReference>
<evidence type="ECO:0000259" key="2">
    <source>
        <dbReference type="PROSITE" id="PS51205"/>
    </source>
</evidence>
<feature type="compositionally biased region" description="Low complexity" evidence="1">
    <location>
        <begin position="77"/>
        <end position="89"/>
    </location>
</feature>
<feature type="region of interest" description="Disordered" evidence="1">
    <location>
        <begin position="1124"/>
        <end position="1220"/>
    </location>
</feature>
<dbReference type="Proteomes" id="UP000028837">
    <property type="component" value="Unassembled WGS sequence"/>
</dbReference>
<feature type="region of interest" description="Disordered" evidence="1">
    <location>
        <begin position="189"/>
        <end position="209"/>
    </location>
</feature>
<dbReference type="GO" id="GO:0005829">
    <property type="term" value="C:cytosol"/>
    <property type="evidence" value="ECO:0007669"/>
    <property type="project" value="TreeGrafter"/>
</dbReference>
<dbReference type="InterPro" id="IPR045046">
    <property type="entry name" value="Vps9-like"/>
</dbReference>
<sequence length="1326" mass="140045">MRHGEEDQHVKMQGSLEALHLGSGNSRCVTSSQAAGEGEDPFSSRMSAASTQDLSSLCPPEASSLLFATPSVNAVHSSSSSSSSSWASSCPGEAGKMHSPARKNGDSGQGFSSVWTAFDEDDTLFQQPSSSNPNENFAANAKPSLFLGSSLSPRGAVASDVRLRSPVAAGDTLFPGVLSPRLRSELGREGCAGADSWDPKETPEEAGDRFLKEEDFCPWVDASSSRDRGVDAAAAFPFASASASSPRELPLPSGSGSPISGVVTSFSDPAGASPAVGISAPSAHADLDIRNSKAEGDSSCTLQARSGSSAASEQGESSMGEPKVGEGGTAPEEGTGEGNAEGRDGIGDGAKHADEESLSPSQCHGLSHPATSCSLSGLPLTSASFYPAASSLTAGKAASRGTPSGAKGLLTLPVSPVLFQDEKGYPESMPNSTFSPSRQESASPQESATGERRESEEGKQLEHEPEEEREGRAREPARGETESPVSSSSPLASAFSPPRTREGEGEEEQDFPIEEGRQTEDVAEKTTGALPSCEGESSVPRGGVLPACPSPPPPPASDAADLSTDPESVSSAPCSPSSSTLSSARRRLDMVDDAEARLMLSTLMHPDDQESRRFLQQVQQNSAAAASSLPQPHADSGRASPSEPSGGFWSAGGWGGRSRDVSVSSSPSVSHAASPPAGASRFLFRALNFGIPGFRSARQEEKGGDEEGGRQSSDGRERPTTLSEATTEFERLLEAQQPATRAAPKDPDGLAREAPSRASGISAMERKPAEDGEEPGDTRLDRESNAGGSDLGQKAEKKDGDALPSSLPPPPGSSSTTPRERNAPSAQHSSAMPARHPSSLTPSPSQASASSASFSASLAAPSPNVSGKPRTPYNVFLERLKHPSCSGVVVSVKRFVEMFPTNLSRAEAARRIHPFLSQVQAALLKAEVFAGAKTESERQQVMEGLERFVLQKLHTILFRESPEDRAENEALRRKLHCLSWVEFRHLEVPPLPNASALALGAREIERLDKMRCPRDKLVLILNCCRVIIAVLDSASKAAGSSTPPAADDLLPLLIYTLIQAKPNSLHSHIQFISFFRHPSRLVSEEAYFFTHFCSAVEFVKMLGQPGVTLNDMSDEEYRHRMAQAEAEYDRERERQTAVKKDEGGEQKVEVNNANNLQGSRGPATGNDANERTGNSGAAPFASSAHPSFSQAFSLGTDAKKIETKEQEETGKGKERSREEDFGGVAPAALAAAASALSTLEHLSSSSSPFVRGSYERSEKQREILDLCDDIQRQPLSFQGVSSADLKVGQIPALLKEYNELADLLTRAACLLRDPGVDADAKHSDRK</sequence>
<gene>
    <name evidence="3" type="ORF">TGDOM2_230140</name>
</gene>
<feature type="compositionally biased region" description="Polar residues" evidence="1">
    <location>
        <begin position="44"/>
        <end position="55"/>
    </location>
</feature>
<feature type="region of interest" description="Disordered" evidence="1">
    <location>
        <begin position="1"/>
        <end position="57"/>
    </location>
</feature>
<organism evidence="3 4">
    <name type="scientific">Toxoplasma gondii GAB2-2007-GAL-DOM2</name>
    <dbReference type="NCBI Taxonomy" id="1130820"/>
    <lineage>
        <taxon>Eukaryota</taxon>
        <taxon>Sar</taxon>
        <taxon>Alveolata</taxon>
        <taxon>Apicomplexa</taxon>
        <taxon>Conoidasida</taxon>
        <taxon>Coccidia</taxon>
        <taxon>Eucoccidiorida</taxon>
        <taxon>Eimeriorina</taxon>
        <taxon>Sarcocystidae</taxon>
        <taxon>Toxoplasma</taxon>
    </lineage>
</organism>
<feature type="compositionally biased region" description="Basic and acidic residues" evidence="1">
    <location>
        <begin position="697"/>
        <end position="719"/>
    </location>
</feature>
<feature type="compositionally biased region" description="Polar residues" evidence="1">
    <location>
        <begin position="429"/>
        <end position="448"/>
    </location>
</feature>
<feature type="compositionally biased region" description="Basic and acidic residues" evidence="1">
    <location>
        <begin position="1127"/>
        <end position="1148"/>
    </location>
</feature>
<dbReference type="Gene3D" id="1.20.1050.80">
    <property type="entry name" value="VPS9 domain"/>
    <property type="match status" value="1"/>
</dbReference>
<feature type="compositionally biased region" description="Basic and acidic residues" evidence="1">
    <location>
        <begin position="469"/>
        <end position="481"/>
    </location>
</feature>
<dbReference type="PANTHER" id="PTHR23101">
    <property type="entry name" value="RAB GDP/GTP EXCHANGE FACTOR"/>
    <property type="match status" value="1"/>
</dbReference>
<feature type="compositionally biased region" description="Low complexity" evidence="1">
    <location>
        <begin position="1177"/>
        <end position="1193"/>
    </location>
</feature>
<dbReference type="VEuPathDB" id="ToxoDB:TGDOM2_230140"/>
<evidence type="ECO:0000256" key="1">
    <source>
        <dbReference type="SAM" id="MobiDB-lite"/>
    </source>
</evidence>
<dbReference type="GO" id="GO:0005085">
    <property type="term" value="F:guanyl-nucleotide exchange factor activity"/>
    <property type="evidence" value="ECO:0007669"/>
    <property type="project" value="InterPro"/>
</dbReference>
<protein>
    <submittedName>
        <fullName evidence="3">Vacuolar sorting protein 9 (Vps9) domain-containing protein</fullName>
    </submittedName>
</protein>
<feature type="compositionally biased region" description="Low complexity" evidence="1">
    <location>
        <begin position="837"/>
        <end position="863"/>
    </location>
</feature>
<feature type="region of interest" description="Disordered" evidence="1">
    <location>
        <begin position="239"/>
        <end position="588"/>
    </location>
</feature>
<dbReference type="PROSITE" id="PS51205">
    <property type="entry name" value="VPS9"/>
    <property type="match status" value="1"/>
</dbReference>
<feature type="compositionally biased region" description="Low complexity" evidence="1">
    <location>
        <begin position="557"/>
        <end position="583"/>
    </location>
</feature>
<dbReference type="PANTHER" id="PTHR23101:SF25">
    <property type="entry name" value="GTPASE-ACTIVATING PROTEIN AND VPS9 DOMAIN-CONTAINING PROTEIN 1"/>
    <property type="match status" value="1"/>
</dbReference>
<evidence type="ECO:0000313" key="4">
    <source>
        <dbReference type="Proteomes" id="UP000028837"/>
    </source>
</evidence>
<dbReference type="EMBL" id="AHZU02000124">
    <property type="protein sequence ID" value="KFG48203.1"/>
    <property type="molecule type" value="Genomic_DNA"/>
</dbReference>
<dbReference type="SMR" id="A0A086KUY5"/>
<feature type="compositionally biased region" description="Basic and acidic residues" evidence="1">
    <location>
        <begin position="514"/>
        <end position="524"/>
    </location>
</feature>
<feature type="compositionally biased region" description="Basic and acidic residues" evidence="1">
    <location>
        <begin position="449"/>
        <end position="463"/>
    </location>
</feature>
<feature type="region of interest" description="Disordered" evidence="1">
    <location>
        <begin position="600"/>
        <end position="677"/>
    </location>
</feature>
<dbReference type="InterPro" id="IPR037191">
    <property type="entry name" value="VPS9_dom_sf"/>
</dbReference>
<evidence type="ECO:0000313" key="3">
    <source>
        <dbReference type="EMBL" id="KFG48203.1"/>
    </source>
</evidence>
<feature type="compositionally biased region" description="Polar residues" evidence="1">
    <location>
        <begin position="1149"/>
        <end position="1158"/>
    </location>
</feature>
<feature type="compositionally biased region" description="Basic and acidic residues" evidence="1">
    <location>
        <begin position="340"/>
        <end position="355"/>
    </location>
</feature>
<dbReference type="OrthoDB" id="300289at2759"/>